<feature type="repeat" description="WD" evidence="3">
    <location>
        <begin position="784"/>
        <end position="825"/>
    </location>
</feature>
<feature type="repeat" description="WD" evidence="3">
    <location>
        <begin position="742"/>
        <end position="783"/>
    </location>
</feature>
<dbReference type="EMBL" id="ONZQ02000006">
    <property type="protein sequence ID" value="SPO02440.1"/>
    <property type="molecule type" value="Genomic_DNA"/>
</dbReference>
<comment type="caution">
    <text evidence="7">The sequence shown here is derived from an EMBL/GenBank/DDBJ whole genome shotgun (WGS) entry which is preliminary data.</text>
</comment>
<feature type="repeat" description="WD" evidence="3">
    <location>
        <begin position="884"/>
        <end position="925"/>
    </location>
</feature>
<dbReference type="InterPro" id="IPR027417">
    <property type="entry name" value="P-loop_NTPase"/>
</dbReference>
<dbReference type="SUPFAM" id="SSF50978">
    <property type="entry name" value="WD40 repeat-like"/>
    <property type="match status" value="2"/>
</dbReference>
<feature type="repeat" description="WD" evidence="3">
    <location>
        <begin position="926"/>
        <end position="967"/>
    </location>
</feature>
<evidence type="ECO:0000256" key="2">
    <source>
        <dbReference type="ARBA" id="ARBA00022737"/>
    </source>
</evidence>
<proteinExistence type="predicted"/>
<dbReference type="Pfam" id="PF17100">
    <property type="entry name" value="NACHT_N"/>
    <property type="match status" value="1"/>
</dbReference>
<dbReference type="InterPro" id="IPR020472">
    <property type="entry name" value="WD40_PAC1"/>
</dbReference>
<evidence type="ECO:0000256" key="5">
    <source>
        <dbReference type="SAM" id="MobiDB-lite"/>
    </source>
</evidence>
<dbReference type="InterPro" id="IPR007111">
    <property type="entry name" value="NACHT_NTPase"/>
</dbReference>
<keyword evidence="2" id="KW-0677">Repeat</keyword>
<dbReference type="Gene3D" id="2.130.10.10">
    <property type="entry name" value="YVTN repeat-like/Quinoprotein amine dehydrogenase"/>
    <property type="match status" value="5"/>
</dbReference>
<keyword evidence="1 3" id="KW-0853">WD repeat</keyword>
<feature type="region of interest" description="Disordered" evidence="5">
    <location>
        <begin position="67"/>
        <end position="87"/>
    </location>
</feature>
<dbReference type="InterPro" id="IPR031359">
    <property type="entry name" value="NACHT_N"/>
</dbReference>
<feature type="coiled-coil region" evidence="4">
    <location>
        <begin position="265"/>
        <end position="306"/>
    </location>
</feature>
<dbReference type="PROSITE" id="PS50082">
    <property type="entry name" value="WD_REPEATS_2"/>
    <property type="match status" value="9"/>
</dbReference>
<evidence type="ECO:0000259" key="6">
    <source>
        <dbReference type="PROSITE" id="PS50837"/>
    </source>
</evidence>
<dbReference type="SUPFAM" id="SSF52540">
    <property type="entry name" value="P-loop containing nucleoside triphosphate hydrolases"/>
    <property type="match status" value="1"/>
</dbReference>
<dbReference type="SMART" id="SM00320">
    <property type="entry name" value="WD40"/>
    <property type="match status" value="9"/>
</dbReference>
<keyword evidence="4" id="KW-0175">Coiled coil</keyword>
<evidence type="ECO:0000313" key="8">
    <source>
        <dbReference type="Proteomes" id="UP001187682"/>
    </source>
</evidence>
<dbReference type="Proteomes" id="UP001187682">
    <property type="component" value="Unassembled WGS sequence"/>
</dbReference>
<dbReference type="Pfam" id="PF00400">
    <property type="entry name" value="WD40"/>
    <property type="match status" value="9"/>
</dbReference>
<dbReference type="PROSITE" id="PS50837">
    <property type="entry name" value="NACHT"/>
    <property type="match status" value="1"/>
</dbReference>
<dbReference type="PRINTS" id="PR00320">
    <property type="entry name" value="GPROTEINBRPT"/>
</dbReference>
<dbReference type="InterPro" id="IPR036322">
    <property type="entry name" value="WD40_repeat_dom_sf"/>
</dbReference>
<evidence type="ECO:0000313" key="7">
    <source>
        <dbReference type="EMBL" id="SPO02440.1"/>
    </source>
</evidence>
<dbReference type="InterPro" id="IPR001680">
    <property type="entry name" value="WD40_rpt"/>
</dbReference>
<dbReference type="PROSITE" id="PS50294">
    <property type="entry name" value="WD_REPEATS_REGION"/>
    <property type="match status" value="8"/>
</dbReference>
<reference evidence="7" key="1">
    <citation type="submission" date="2018-03" db="EMBL/GenBank/DDBJ databases">
        <authorList>
            <person name="Guldener U."/>
        </authorList>
    </citation>
    <scope>NUCLEOTIDE SEQUENCE</scope>
</reference>
<dbReference type="InterPro" id="IPR015943">
    <property type="entry name" value="WD40/YVTN_repeat-like_dom_sf"/>
</dbReference>
<evidence type="ECO:0000256" key="1">
    <source>
        <dbReference type="ARBA" id="ARBA00022574"/>
    </source>
</evidence>
<accession>A0AAE8N064</accession>
<dbReference type="Gene3D" id="3.40.50.300">
    <property type="entry name" value="P-loop containing nucleotide triphosphate hydrolases"/>
    <property type="match status" value="1"/>
</dbReference>
<feature type="repeat" description="WD" evidence="3">
    <location>
        <begin position="616"/>
        <end position="657"/>
    </location>
</feature>
<dbReference type="AlphaFoldDB" id="A0AAE8N064"/>
<sequence length="990" mass="109773">MTHQASATIPALQSDSSAEKLPHHAIPQGGATSRLPGRLWTQAYEAVKKDNPRLVDGYETLLHRVLVGESSPADNPDGDTDPAEEEQTQAQMVQLVEAGLKKTEREAATKLKVLEGMRVVSSVRDLIGSALKHAPEAATAWGGVFENPVKEASANRDGMAHVISRIDWYWNLSSLLLEENRKSTAGLEDQLEQHIVGLYKKFLSYQMKSVCSYYHNRVTAALRDMVKFDNWVDTVQSIKDDERIVQEDINTYNRQEVRKSLNSIAEQAEHRRMQLQDIHQAIQDQTAALREMRQEQKDEKQEEKNEKCLADLCTTDPRKDKKRIQRTKGGLLKDSYKWILKNQNFRTWRQDHGSRLLWVKGNPGKGKTMLLCGIIDELENSLAGSGLLSYFFCQGTDSQINNATAVLRGLIYLLVKQQTSLISHVREMYGPDGKPLFREMNAWDAFSESFEKILRDPSLKNTYLIIDALDECETDLPQLLKLIVHNSSASPRVKWIVSSRNRPEIEQQLKLHDSGTALSLELSENAEQVTHAVGAYIDFKVSTVPSLQDDDEERNQVRDIMCQKANGTFLWVALVIKELENPEFTFSHDGQRLASASVDKTVKIWGPASGSCMQTLEGHSNSVKSVAFSHDSQRLASASSDRAVKIWDPTSGRCVQTLEGHRDSVNSVAFSHDGQRLASASSDTTVKIWDPTLGSCMQTLEGHSDSINSVAFSHDSQRLASASSDTTVKIWDPTAGSCVQTLEGHSNSVNSVAFSHDGQRLASASSDRTIKIWDPVSGSSVQTLEGHRRWVWSVAFLHDGQRLASASFDETVKIWDPASGSSSSDMTIKIWDPALGSCMQTLEGHRYSVNSVAFSQDGQQLASASDDTTIKIWDPALGSCVQTLEGHRRWVNSVAFSHDSQWLASASSDTTVKIWDPASGSSMLTLEGHSDSVNSVAFSHDGQRLASASVDKTVKIWDPVSGSCVQTIDFVSADFSFVGMLALLVIFSWR</sequence>
<evidence type="ECO:0000256" key="3">
    <source>
        <dbReference type="PROSITE-ProRule" id="PRU00221"/>
    </source>
</evidence>
<feature type="repeat" description="WD" evidence="3">
    <location>
        <begin position="842"/>
        <end position="883"/>
    </location>
</feature>
<protein>
    <recommendedName>
        <fullName evidence="6">NACHT domain-containing protein</fullName>
    </recommendedName>
</protein>
<name>A0AAE8N064_9PEZI</name>
<dbReference type="Pfam" id="PF24883">
    <property type="entry name" value="NPHP3_N"/>
    <property type="match status" value="1"/>
</dbReference>
<feature type="repeat" description="WD" evidence="3">
    <location>
        <begin position="658"/>
        <end position="699"/>
    </location>
</feature>
<feature type="compositionally biased region" description="Acidic residues" evidence="5">
    <location>
        <begin position="76"/>
        <end position="87"/>
    </location>
</feature>
<organism evidence="7 8">
    <name type="scientific">Cephalotrichum gorgonifer</name>
    <dbReference type="NCBI Taxonomy" id="2041049"/>
    <lineage>
        <taxon>Eukaryota</taxon>
        <taxon>Fungi</taxon>
        <taxon>Dikarya</taxon>
        <taxon>Ascomycota</taxon>
        <taxon>Pezizomycotina</taxon>
        <taxon>Sordariomycetes</taxon>
        <taxon>Hypocreomycetidae</taxon>
        <taxon>Microascales</taxon>
        <taxon>Microascaceae</taxon>
        <taxon>Cephalotrichum</taxon>
    </lineage>
</organism>
<dbReference type="CDD" id="cd00200">
    <property type="entry name" value="WD40"/>
    <property type="match status" value="1"/>
</dbReference>
<feature type="compositionally biased region" description="Polar residues" evidence="5">
    <location>
        <begin position="1"/>
        <end position="16"/>
    </location>
</feature>
<evidence type="ECO:0000256" key="4">
    <source>
        <dbReference type="SAM" id="Coils"/>
    </source>
</evidence>
<feature type="repeat" description="WD" evidence="3">
    <location>
        <begin position="584"/>
        <end position="615"/>
    </location>
</feature>
<dbReference type="InterPro" id="IPR056884">
    <property type="entry name" value="NPHP3-like_N"/>
</dbReference>
<feature type="domain" description="NACHT" evidence="6">
    <location>
        <begin position="355"/>
        <end position="509"/>
    </location>
</feature>
<feature type="region of interest" description="Disordered" evidence="5">
    <location>
        <begin position="1"/>
        <end position="34"/>
    </location>
</feature>
<dbReference type="FunFam" id="3.40.50.300:FF:001638">
    <property type="entry name" value="NACHT and WD40 domain protein"/>
    <property type="match status" value="1"/>
</dbReference>
<dbReference type="PANTHER" id="PTHR19848">
    <property type="entry name" value="WD40 REPEAT PROTEIN"/>
    <property type="match status" value="1"/>
</dbReference>
<gene>
    <name evidence="7" type="ORF">DNG_05113</name>
</gene>
<feature type="repeat" description="WD" evidence="3">
    <location>
        <begin position="700"/>
        <end position="741"/>
    </location>
</feature>
<dbReference type="PANTHER" id="PTHR19848:SF8">
    <property type="entry name" value="F-BOX AND WD REPEAT DOMAIN CONTAINING 7"/>
    <property type="match status" value="1"/>
</dbReference>
<keyword evidence="8" id="KW-1185">Reference proteome</keyword>